<proteinExistence type="predicted"/>
<evidence type="ECO:0000313" key="2">
    <source>
        <dbReference type="EMBL" id="KAH3690838.1"/>
    </source>
</evidence>
<dbReference type="EMBL" id="JAIWYP010000052">
    <property type="protein sequence ID" value="KAH3690838.1"/>
    <property type="molecule type" value="Genomic_DNA"/>
</dbReference>
<reference evidence="2" key="1">
    <citation type="journal article" date="2019" name="bioRxiv">
        <title>The Genome of the Zebra Mussel, Dreissena polymorpha: A Resource for Invasive Species Research.</title>
        <authorList>
            <person name="McCartney M.A."/>
            <person name="Auch B."/>
            <person name="Kono T."/>
            <person name="Mallez S."/>
            <person name="Zhang Y."/>
            <person name="Obille A."/>
            <person name="Becker A."/>
            <person name="Abrahante J.E."/>
            <person name="Garbe J."/>
            <person name="Badalamenti J.P."/>
            <person name="Herman A."/>
            <person name="Mangelson H."/>
            <person name="Liachko I."/>
            <person name="Sullivan S."/>
            <person name="Sone E.D."/>
            <person name="Koren S."/>
            <person name="Silverstein K.A.T."/>
            <person name="Beckman K.B."/>
            <person name="Gohl D.M."/>
        </authorList>
    </citation>
    <scope>NUCLEOTIDE SEQUENCE</scope>
    <source>
        <strain evidence="2">Duluth1</strain>
        <tissue evidence="2">Whole animal</tissue>
    </source>
</reference>
<sequence>MDILEGNQNMLWSLPMLSSLSNSSTTIRKKIRIPQPAAPRGRDNKAPIYIHSAVQRLVASSRDDLQNKIIDSVSEEDKLASTEEMHSLIDLAQNERDLYISLIKKAKEMSHLFRAER</sequence>
<keyword evidence="3" id="KW-1185">Reference proteome</keyword>
<evidence type="ECO:0000256" key="1">
    <source>
        <dbReference type="SAM" id="MobiDB-lite"/>
    </source>
</evidence>
<name>A0A9D3Y0R7_DREPO</name>
<organism evidence="2 3">
    <name type="scientific">Dreissena polymorpha</name>
    <name type="common">Zebra mussel</name>
    <name type="synonym">Mytilus polymorpha</name>
    <dbReference type="NCBI Taxonomy" id="45954"/>
    <lineage>
        <taxon>Eukaryota</taxon>
        <taxon>Metazoa</taxon>
        <taxon>Spiralia</taxon>
        <taxon>Lophotrochozoa</taxon>
        <taxon>Mollusca</taxon>
        <taxon>Bivalvia</taxon>
        <taxon>Autobranchia</taxon>
        <taxon>Heteroconchia</taxon>
        <taxon>Euheterodonta</taxon>
        <taxon>Imparidentia</taxon>
        <taxon>Neoheterodontei</taxon>
        <taxon>Myida</taxon>
        <taxon>Dreissenoidea</taxon>
        <taxon>Dreissenidae</taxon>
        <taxon>Dreissena</taxon>
    </lineage>
</organism>
<protein>
    <submittedName>
        <fullName evidence="2">Uncharacterized protein</fullName>
    </submittedName>
</protein>
<dbReference type="AlphaFoldDB" id="A0A9D3Y0R7"/>
<evidence type="ECO:0000313" key="3">
    <source>
        <dbReference type="Proteomes" id="UP000828390"/>
    </source>
</evidence>
<comment type="caution">
    <text evidence="2">The sequence shown here is derived from an EMBL/GenBank/DDBJ whole genome shotgun (WGS) entry which is preliminary data.</text>
</comment>
<dbReference type="Proteomes" id="UP000828390">
    <property type="component" value="Unassembled WGS sequence"/>
</dbReference>
<reference evidence="2" key="2">
    <citation type="submission" date="2020-11" db="EMBL/GenBank/DDBJ databases">
        <authorList>
            <person name="McCartney M.A."/>
            <person name="Auch B."/>
            <person name="Kono T."/>
            <person name="Mallez S."/>
            <person name="Becker A."/>
            <person name="Gohl D.M."/>
            <person name="Silverstein K.A.T."/>
            <person name="Koren S."/>
            <person name="Bechman K.B."/>
            <person name="Herman A."/>
            <person name="Abrahante J.E."/>
            <person name="Garbe J."/>
        </authorList>
    </citation>
    <scope>NUCLEOTIDE SEQUENCE</scope>
    <source>
        <strain evidence="2">Duluth1</strain>
        <tissue evidence="2">Whole animal</tissue>
    </source>
</reference>
<accession>A0A9D3Y0R7</accession>
<feature type="region of interest" description="Disordered" evidence="1">
    <location>
        <begin position="21"/>
        <end position="45"/>
    </location>
</feature>
<gene>
    <name evidence="2" type="ORF">DPMN_190616</name>
</gene>